<evidence type="ECO:0000259" key="2">
    <source>
        <dbReference type="SMART" id="SM00852"/>
    </source>
</evidence>
<name>A0A1J0A4C8_9ENTE</name>
<comment type="similarity">
    <text evidence="1">Belongs to the CinA family.</text>
</comment>
<dbReference type="RefSeq" id="WP_071456358.1">
    <property type="nucleotide sequence ID" value="NZ_CP017267.1"/>
</dbReference>
<dbReference type="Pfam" id="PF02464">
    <property type="entry name" value="CinA"/>
    <property type="match status" value="1"/>
</dbReference>
<accession>A0A1J0A4C8</accession>
<dbReference type="PANTHER" id="PTHR13939">
    <property type="entry name" value="NICOTINAMIDE-NUCLEOTIDE AMIDOHYDROLASE PNCC"/>
    <property type="match status" value="1"/>
</dbReference>
<dbReference type="InterPro" id="IPR008136">
    <property type="entry name" value="CinA_C"/>
</dbReference>
<evidence type="ECO:0000256" key="1">
    <source>
        <dbReference type="HAMAP-Rule" id="MF_00226"/>
    </source>
</evidence>
<sequence length="404" mass="45170">MKTELIVVGTELLLGQIVNTNGAYLSKELADLGYEVYFETTVGDNKKRLTDTIELASTRSELVILCGGLGPTTDDLTKEVVSEFIHEPLEYDEESLEKIYHLFTSNDKKMPENNKQQALTFKKGITLKNPTGLACGIFITVNDVNYLLLPGPPSELTAMFEQVAKPLLRKLAPHHKELISRYLRFIDIGESQLVTDLSDLIDAQTNPTVAPYAKSNEVMLRLTAQSSDLQIANHLLDEMEDKILAIEKEFFYGYGEELTIQDVAVNQLKQKGKTLAVIDILTDGQFFTKGIEVKGGTDVVKFGLALENKDMLTTVFDKTFDTNDDEVLGKEIATYSLQKFGTDYVMVLLGDLSRGNDELPEGTVWFVLASENGVVCKKRVFKRHLAYMKDGAVKHAYNFIRLNS</sequence>
<evidence type="ECO:0000313" key="3">
    <source>
        <dbReference type="EMBL" id="APB30782.1"/>
    </source>
</evidence>
<dbReference type="InterPro" id="IPR041424">
    <property type="entry name" value="CinA_KH"/>
</dbReference>
<dbReference type="EMBL" id="CP017267">
    <property type="protein sequence ID" value="APB30782.1"/>
    <property type="molecule type" value="Genomic_DNA"/>
</dbReference>
<dbReference type="Gene3D" id="3.40.980.10">
    <property type="entry name" value="MoaB/Mog-like domain"/>
    <property type="match status" value="1"/>
</dbReference>
<dbReference type="Gene3D" id="3.90.950.20">
    <property type="entry name" value="CinA-like"/>
    <property type="match status" value="1"/>
</dbReference>
<dbReference type="PIRSF" id="PIRSF006728">
    <property type="entry name" value="CinA"/>
    <property type="match status" value="1"/>
</dbReference>
<dbReference type="InterPro" id="IPR050101">
    <property type="entry name" value="CinA"/>
</dbReference>
<dbReference type="NCBIfam" id="TIGR00177">
    <property type="entry name" value="molyb_syn"/>
    <property type="match status" value="1"/>
</dbReference>
<dbReference type="SMART" id="SM00852">
    <property type="entry name" value="MoCF_biosynth"/>
    <property type="match status" value="1"/>
</dbReference>
<dbReference type="AlphaFoldDB" id="A0A1J0A4C8"/>
<dbReference type="HAMAP" id="MF_00226_B">
    <property type="entry name" value="CinA_B"/>
    <property type="match status" value="1"/>
</dbReference>
<reference evidence="3 4" key="1">
    <citation type="submission" date="2016-09" db="EMBL/GenBank/DDBJ databases">
        <title>Vagococcus teuberi sp. nov., isolated from the Malian artisanal sour milk fene.</title>
        <authorList>
            <person name="Wullschleger S."/>
            <person name="Seifert C."/>
            <person name="Baumgartner S."/>
            <person name="Lacroix C."/>
            <person name="Bonfoh B."/>
            <person name="Stevens M.J."/>
            <person name="Meile L."/>
        </authorList>
    </citation>
    <scope>NUCLEOTIDE SEQUENCE [LARGE SCALE GENOMIC DNA]</scope>
    <source>
        <strain evidence="3 4">DSM 21459</strain>
    </source>
</reference>
<dbReference type="CDD" id="cd00885">
    <property type="entry name" value="cinA"/>
    <property type="match status" value="1"/>
</dbReference>
<evidence type="ECO:0000313" key="4">
    <source>
        <dbReference type="Proteomes" id="UP000191200"/>
    </source>
</evidence>
<dbReference type="InterPro" id="IPR036425">
    <property type="entry name" value="MoaB/Mog-like_dom_sf"/>
</dbReference>
<dbReference type="STRING" id="519472.BHY08_02440"/>
<dbReference type="InterPro" id="IPR008135">
    <property type="entry name" value="Competence-induced_CinA"/>
</dbReference>
<feature type="domain" description="MoaB/Mog" evidence="2">
    <location>
        <begin position="4"/>
        <end position="170"/>
    </location>
</feature>
<organism evidence="3 4">
    <name type="scientific">Vagococcus teuberi</name>
    <dbReference type="NCBI Taxonomy" id="519472"/>
    <lineage>
        <taxon>Bacteria</taxon>
        <taxon>Bacillati</taxon>
        <taxon>Bacillota</taxon>
        <taxon>Bacilli</taxon>
        <taxon>Lactobacillales</taxon>
        <taxon>Enterococcaceae</taxon>
        <taxon>Vagococcus</taxon>
    </lineage>
</organism>
<dbReference type="Gene3D" id="3.30.70.2860">
    <property type="match status" value="1"/>
</dbReference>
<dbReference type="InterPro" id="IPR001453">
    <property type="entry name" value="MoaB/Mog_dom"/>
</dbReference>
<dbReference type="SUPFAM" id="SSF142433">
    <property type="entry name" value="CinA-like"/>
    <property type="match status" value="1"/>
</dbReference>
<dbReference type="KEGG" id="vte:BHY08_02440"/>
<dbReference type="OrthoDB" id="9801454at2"/>
<dbReference type="Proteomes" id="UP000191200">
    <property type="component" value="Chromosome"/>
</dbReference>
<dbReference type="InterPro" id="IPR036653">
    <property type="entry name" value="CinA-like_C"/>
</dbReference>
<dbReference type="Pfam" id="PF00994">
    <property type="entry name" value="MoCF_biosynth"/>
    <property type="match status" value="1"/>
</dbReference>
<proteinExistence type="inferred from homology"/>
<dbReference type="NCBIfam" id="TIGR00200">
    <property type="entry name" value="cinA_nterm"/>
    <property type="match status" value="1"/>
</dbReference>
<protein>
    <recommendedName>
        <fullName evidence="1">Putative competence-damage inducible protein</fullName>
    </recommendedName>
</protein>
<gene>
    <name evidence="1" type="primary">cinA</name>
    <name evidence="3" type="ORF">BHY08_02440</name>
</gene>
<dbReference type="SUPFAM" id="SSF53218">
    <property type="entry name" value="Molybdenum cofactor biosynthesis proteins"/>
    <property type="match status" value="1"/>
</dbReference>
<dbReference type="Pfam" id="PF18146">
    <property type="entry name" value="CinA_KH"/>
    <property type="match status" value="1"/>
</dbReference>
<keyword evidence="4" id="KW-1185">Reference proteome</keyword>
<dbReference type="PANTHER" id="PTHR13939:SF0">
    <property type="entry name" value="NMN AMIDOHYDROLASE-LIKE PROTEIN YFAY"/>
    <property type="match status" value="1"/>
</dbReference>